<dbReference type="PANTHER" id="PTHR47691:SF3">
    <property type="entry name" value="HTH-TYPE TRANSCRIPTIONAL REGULATOR RV0890C-RELATED"/>
    <property type="match status" value="1"/>
</dbReference>
<dbReference type="InterPro" id="IPR011990">
    <property type="entry name" value="TPR-like_helical_dom_sf"/>
</dbReference>
<dbReference type="Pfam" id="PF03704">
    <property type="entry name" value="BTAD"/>
    <property type="match status" value="1"/>
</dbReference>
<evidence type="ECO:0000259" key="2">
    <source>
        <dbReference type="SMART" id="SM01043"/>
    </source>
</evidence>
<dbReference type="InterPro" id="IPR027417">
    <property type="entry name" value="P-loop_NTPase"/>
</dbReference>
<evidence type="ECO:0000313" key="4">
    <source>
        <dbReference type="Proteomes" id="UP001519064"/>
    </source>
</evidence>
<accession>A0ABS3X828</accession>
<dbReference type="InterPro" id="IPR036388">
    <property type="entry name" value="WH-like_DNA-bd_sf"/>
</dbReference>
<dbReference type="SMART" id="SM01043">
    <property type="entry name" value="BTAD"/>
    <property type="match status" value="1"/>
</dbReference>
<dbReference type="RefSeq" id="WP_209238632.1">
    <property type="nucleotide sequence ID" value="NZ_JADKMA010000025.1"/>
</dbReference>
<dbReference type="InterPro" id="IPR016032">
    <property type="entry name" value="Sig_transdc_resp-reg_C-effctor"/>
</dbReference>
<protein>
    <submittedName>
        <fullName evidence="3">AfsR/SARP family transcriptional regulator</fullName>
    </submittedName>
</protein>
<keyword evidence="4" id="KW-1185">Reference proteome</keyword>
<dbReference type="SUPFAM" id="SSF52540">
    <property type="entry name" value="P-loop containing nucleoside triphosphate hydrolases"/>
    <property type="match status" value="1"/>
</dbReference>
<evidence type="ECO:0000256" key="1">
    <source>
        <dbReference type="ARBA" id="ARBA00023012"/>
    </source>
</evidence>
<reference evidence="3 4" key="1">
    <citation type="submission" date="2020-11" db="EMBL/GenBank/DDBJ databases">
        <title>Streptomyces spirodelae sp. nov., isolated from duckweed.</title>
        <authorList>
            <person name="Saimee Y."/>
            <person name="Duangmal K."/>
        </authorList>
    </citation>
    <scope>NUCLEOTIDE SEQUENCE [LARGE SCALE GENOMIC DNA]</scope>
    <source>
        <strain evidence="3 4">S16-07</strain>
    </source>
</reference>
<sequence length="1038" mass="109609">MTTVLTLLPRVAYRGQEITAPRIRGLLALLAGDLRTGCSTERLVAGLWPEALPERPGKAVQVLVSRVRAQLDADVVVSTPTGYRLGLAEDQVDSSALLLHATAGADRARAGDHAGALAAAEAGLALWEGTPEGAGNTGDPVAALRAERAPVRARLVRTQALALARLGRHAEAAGLLAVAAAEHPRDEEVLAELLRSEAATAGPSAALMRYETYRRELRDELGTDPGAGLQAVQRELLHGESPTVRHGVPHEPNPLLGREGDIAAVEQLLRASRAVTVVGTGGLGKTRLAHAVSRRAEQRVVYSVPLAGVTADEDVAAEVASALGAGEGRPGARGGHLPADPVPGILGVLGSGPALLVLDNCEQVVRGAADLVQALVSSAQELRVLATSRAPLGLTSEAVYALPELGLATSVELFTQRARAARPGVQLPPDAVAGLCRQLDGLPLAVELAAARVRVLSVPEIARRLGDRFALLRGGVRGVPERHRTLHAVVEWSWNLLADDARAALRTLSVFPGGFQADAAEHVLGEDALFLLEQLAGQSLLTVADTPAGVRFRMLETVREFSAARRAEAGEDEEAVSRFLAWARDFGVAHHDVLLGSHPSAFWELIKAEQDNLVAALRYATARTDGPATAAVTAVLAALWSTDSNYPRLAALAADTASPLSHYRPEPAYVEVARAAAVLCLVSLFMDSGPRVARHLVTLRRLPPAPPDTLVRATAVVLSAGPEMLPPGYAVLRELCDSEQPLVAAVAEGFATYVWEHEHDIDGALAAARRMVAALAPIDNPVLQVLGYSRLSELCLKTGLGEAAYGYLEAAREALPRLGDESDYIGIRQGLALACLQRGDPDEAEHWLRQAERDGAAWMDAFYSPDLGVRAEIALARGLTETGLDLWRRAMARLPVTAAPHTGDPWLDPWALQIQAAAVTAHAYAGRPGLVADAVGRLRALLSDPLCTSLELPVRGTVLHALGMAGLTAGDSAAVRMIALAERLRVLREFQPTMSAARARQAAEVADRTAYADAVSEYAALDPDELRDAARALTAGRG</sequence>
<dbReference type="PANTHER" id="PTHR47691">
    <property type="entry name" value="REGULATOR-RELATED"/>
    <property type="match status" value="1"/>
</dbReference>
<dbReference type="SUPFAM" id="SSF46894">
    <property type="entry name" value="C-terminal effector domain of the bipartite response regulators"/>
    <property type="match status" value="1"/>
</dbReference>
<dbReference type="Gene3D" id="1.10.10.10">
    <property type="entry name" value="Winged helix-like DNA-binding domain superfamily/Winged helix DNA-binding domain"/>
    <property type="match status" value="1"/>
</dbReference>
<proteinExistence type="predicted"/>
<dbReference type="Proteomes" id="UP001519064">
    <property type="component" value="Unassembled WGS sequence"/>
</dbReference>
<evidence type="ECO:0000313" key="3">
    <source>
        <dbReference type="EMBL" id="MBO8191534.1"/>
    </source>
</evidence>
<feature type="domain" description="Bacterial transcriptional activator" evidence="2">
    <location>
        <begin position="92"/>
        <end position="237"/>
    </location>
</feature>
<organism evidence="3 4">
    <name type="scientific">Streptomyces oryzae</name>
    <dbReference type="NCBI Taxonomy" id="1434886"/>
    <lineage>
        <taxon>Bacteria</taxon>
        <taxon>Bacillati</taxon>
        <taxon>Actinomycetota</taxon>
        <taxon>Actinomycetes</taxon>
        <taxon>Kitasatosporales</taxon>
        <taxon>Streptomycetaceae</taxon>
        <taxon>Streptomyces</taxon>
    </lineage>
</organism>
<keyword evidence="1" id="KW-0902">Two-component regulatory system</keyword>
<comment type="caution">
    <text evidence="3">The sequence shown here is derived from an EMBL/GenBank/DDBJ whole genome shotgun (WGS) entry which is preliminary data.</text>
</comment>
<dbReference type="Gene3D" id="3.40.50.300">
    <property type="entry name" value="P-loop containing nucleotide triphosphate hydrolases"/>
    <property type="match status" value="1"/>
</dbReference>
<dbReference type="SUPFAM" id="SSF48452">
    <property type="entry name" value="TPR-like"/>
    <property type="match status" value="2"/>
</dbReference>
<dbReference type="Gene3D" id="1.25.40.10">
    <property type="entry name" value="Tetratricopeptide repeat domain"/>
    <property type="match status" value="2"/>
</dbReference>
<name>A0ABS3X828_9ACTN</name>
<dbReference type="EMBL" id="JADKMA010000025">
    <property type="protein sequence ID" value="MBO8191534.1"/>
    <property type="molecule type" value="Genomic_DNA"/>
</dbReference>
<gene>
    <name evidence="3" type="ORF">ITI46_07490</name>
</gene>
<dbReference type="InterPro" id="IPR005158">
    <property type="entry name" value="BTAD"/>
</dbReference>